<organism evidence="3 4">
    <name type="scientific">Aquibium pacificus</name>
    <dbReference type="NCBI Taxonomy" id="3153579"/>
    <lineage>
        <taxon>Bacteria</taxon>
        <taxon>Pseudomonadati</taxon>
        <taxon>Pseudomonadota</taxon>
        <taxon>Alphaproteobacteria</taxon>
        <taxon>Hyphomicrobiales</taxon>
        <taxon>Phyllobacteriaceae</taxon>
        <taxon>Aquibium</taxon>
    </lineage>
</organism>
<dbReference type="SUPFAM" id="SSF53098">
    <property type="entry name" value="Ribonuclease H-like"/>
    <property type="match status" value="1"/>
</dbReference>
<gene>
    <name evidence="3" type="ORF">ABGN05_18240</name>
</gene>
<name>A0ABV3SLG8_9HYPH</name>
<dbReference type="InterPro" id="IPR001584">
    <property type="entry name" value="Integrase_cat-core"/>
</dbReference>
<dbReference type="EMBL" id="JBDPGJ010000004">
    <property type="protein sequence ID" value="MEX0407602.1"/>
    <property type="molecule type" value="Genomic_DNA"/>
</dbReference>
<evidence type="ECO:0000259" key="2">
    <source>
        <dbReference type="Pfam" id="PF13683"/>
    </source>
</evidence>
<comment type="caution">
    <text evidence="3">The sequence shown here is derived from an EMBL/GenBank/DDBJ whole genome shotgun (WGS) entry which is preliminary data.</text>
</comment>
<dbReference type="InterPro" id="IPR012337">
    <property type="entry name" value="RNaseH-like_sf"/>
</dbReference>
<evidence type="ECO:0000313" key="3">
    <source>
        <dbReference type="EMBL" id="MEX0407602.1"/>
    </source>
</evidence>
<evidence type="ECO:0000313" key="4">
    <source>
        <dbReference type="Proteomes" id="UP001556692"/>
    </source>
</evidence>
<feature type="region of interest" description="Disordered" evidence="1">
    <location>
        <begin position="49"/>
        <end position="83"/>
    </location>
</feature>
<dbReference type="PANTHER" id="PTHR47515:SF1">
    <property type="entry name" value="BLR2054 PROTEIN"/>
    <property type="match status" value="1"/>
</dbReference>
<dbReference type="PANTHER" id="PTHR47515">
    <property type="entry name" value="LOW CALCIUM RESPONSE LOCUS PROTEIN T"/>
    <property type="match status" value="1"/>
</dbReference>
<keyword evidence="4" id="KW-1185">Reference proteome</keyword>
<feature type="domain" description="Integrase catalytic" evidence="2">
    <location>
        <begin position="84"/>
        <end position="136"/>
    </location>
</feature>
<accession>A0ABV3SLG8</accession>
<dbReference type="RefSeq" id="WP_367955478.1">
    <property type="nucleotide sequence ID" value="NZ_JBDPGJ010000004.1"/>
</dbReference>
<proteinExistence type="predicted"/>
<evidence type="ECO:0000256" key="1">
    <source>
        <dbReference type="SAM" id="MobiDB-lite"/>
    </source>
</evidence>
<dbReference type="Proteomes" id="UP001556692">
    <property type="component" value="Unassembled WGS sequence"/>
</dbReference>
<reference evidence="3 4" key="1">
    <citation type="submission" date="2024-05" db="EMBL/GenBank/DDBJ databases">
        <authorList>
            <person name="Jiang F."/>
        </authorList>
    </citation>
    <scope>NUCLEOTIDE SEQUENCE [LARGE SCALE GENOMIC DNA]</scope>
    <source>
        <strain evidence="3 4">LZ166</strain>
    </source>
</reference>
<dbReference type="Pfam" id="PF13683">
    <property type="entry name" value="rve_3"/>
    <property type="match status" value="1"/>
</dbReference>
<feature type="compositionally biased region" description="Polar residues" evidence="1">
    <location>
        <begin position="72"/>
        <end position="83"/>
    </location>
</feature>
<sequence length="150" mass="16729">MSSFLSNASSLSRDRDAPEHYDLAVKQRHDLGGWCMSIPIMHTAPSIVGHDREPADITTNTDPRSQRIRPDAQSNLGTENNLPDNVFVESLNGRFRDRCLNDTLFSTPPEARSAITAWKQDNNRRQPHSALGNMPPAEFAMKSTLEKQAA</sequence>
<protein>
    <submittedName>
        <fullName evidence="3">Transposase</fullName>
    </submittedName>
</protein>